<name>A0A1F5XF79_9BACT</name>
<proteinExistence type="predicted"/>
<reference evidence="2 3" key="1">
    <citation type="journal article" date="2016" name="Nat. Commun.">
        <title>Thousands of microbial genomes shed light on interconnected biogeochemical processes in an aquifer system.</title>
        <authorList>
            <person name="Anantharaman K."/>
            <person name="Brown C.T."/>
            <person name="Hug L.A."/>
            <person name="Sharon I."/>
            <person name="Castelle C.J."/>
            <person name="Probst A.J."/>
            <person name="Thomas B.C."/>
            <person name="Singh A."/>
            <person name="Wilkins M.J."/>
            <person name="Karaoz U."/>
            <person name="Brodie E.L."/>
            <person name="Williams K.H."/>
            <person name="Hubbard S.S."/>
            <person name="Banfield J.F."/>
        </authorList>
    </citation>
    <scope>NUCLEOTIDE SEQUENCE [LARGE SCALE GENOMIC DNA]</scope>
</reference>
<sequence length="117" mass="12350">MNKKTLAQITISSALVLPLFAYAADVISILGQLEAVLNRAIPILMIVATVVFLWGVIRYVTAGGDEEKLADGRRFIIFGLVGLFVMIAIWGVVRAIVAQFGVGGGTIPGGPGDVRPI</sequence>
<evidence type="ECO:0000313" key="2">
    <source>
        <dbReference type="EMBL" id="OGF86593.1"/>
    </source>
</evidence>
<dbReference type="EMBL" id="MFIF01000014">
    <property type="protein sequence ID" value="OGF86593.1"/>
    <property type="molecule type" value="Genomic_DNA"/>
</dbReference>
<keyword evidence="1" id="KW-1133">Transmembrane helix</keyword>
<keyword evidence="1" id="KW-0812">Transmembrane</keyword>
<evidence type="ECO:0000256" key="1">
    <source>
        <dbReference type="SAM" id="Phobius"/>
    </source>
</evidence>
<gene>
    <name evidence="2" type="ORF">A3B19_00065</name>
</gene>
<dbReference type="InterPro" id="IPR043993">
    <property type="entry name" value="T4SS_pilin"/>
</dbReference>
<organism evidence="2 3">
    <name type="scientific">Candidatus Giovannonibacteria bacterium RIFCSPLOWO2_01_FULL_46_32</name>
    <dbReference type="NCBI Taxonomy" id="1798353"/>
    <lineage>
        <taxon>Bacteria</taxon>
        <taxon>Candidatus Giovannoniibacteriota</taxon>
    </lineage>
</organism>
<protein>
    <submittedName>
        <fullName evidence="2">Uncharacterized protein</fullName>
    </submittedName>
</protein>
<feature type="transmembrane region" description="Helical" evidence="1">
    <location>
        <begin position="72"/>
        <end position="93"/>
    </location>
</feature>
<keyword evidence="1" id="KW-0472">Membrane</keyword>
<dbReference type="AlphaFoldDB" id="A0A1F5XF79"/>
<evidence type="ECO:0000313" key="3">
    <source>
        <dbReference type="Proteomes" id="UP000177346"/>
    </source>
</evidence>
<dbReference type="Pfam" id="PF18895">
    <property type="entry name" value="T4SS_pilin"/>
    <property type="match status" value="1"/>
</dbReference>
<feature type="transmembrane region" description="Helical" evidence="1">
    <location>
        <begin position="39"/>
        <end position="60"/>
    </location>
</feature>
<comment type="caution">
    <text evidence="2">The sequence shown here is derived from an EMBL/GenBank/DDBJ whole genome shotgun (WGS) entry which is preliminary data.</text>
</comment>
<dbReference type="Proteomes" id="UP000177346">
    <property type="component" value="Unassembled WGS sequence"/>
</dbReference>
<accession>A0A1F5XF79</accession>